<dbReference type="Pfam" id="PF00643">
    <property type="entry name" value="zf-B_box"/>
    <property type="match status" value="1"/>
</dbReference>
<keyword evidence="2" id="KW-0175">Coiled coil</keyword>
<feature type="domain" description="B box-type" evidence="4">
    <location>
        <begin position="29"/>
        <end position="75"/>
    </location>
</feature>
<evidence type="ECO:0000313" key="5">
    <source>
        <dbReference type="EMBL" id="KAJ6237804.1"/>
    </source>
</evidence>
<evidence type="ECO:0000259" key="4">
    <source>
        <dbReference type="PROSITE" id="PS50119"/>
    </source>
</evidence>
<feature type="compositionally biased region" description="Basic residues" evidence="3">
    <location>
        <begin position="7"/>
        <end position="18"/>
    </location>
</feature>
<gene>
    <name evidence="5" type="ORF">M0813_26597</name>
</gene>
<evidence type="ECO:0000256" key="3">
    <source>
        <dbReference type="SAM" id="MobiDB-lite"/>
    </source>
</evidence>
<dbReference type="InterPro" id="IPR043136">
    <property type="entry name" value="B30.2/SPRY_sf"/>
</dbReference>
<reference evidence="5" key="1">
    <citation type="submission" date="2022-08" db="EMBL/GenBank/DDBJ databases">
        <title>Novel sulfate-reducing endosymbionts in the free-living metamonad Anaeramoeba.</title>
        <authorList>
            <person name="Jerlstrom-Hultqvist J."/>
            <person name="Cepicka I."/>
            <person name="Gallot-Lavallee L."/>
            <person name="Salas-Leiva D."/>
            <person name="Curtis B.A."/>
            <person name="Zahonova K."/>
            <person name="Pipaliya S."/>
            <person name="Dacks J."/>
            <person name="Roger A.J."/>
        </authorList>
    </citation>
    <scope>NUCLEOTIDE SEQUENCE</scope>
    <source>
        <strain evidence="5">Schooner1</strain>
    </source>
</reference>
<evidence type="ECO:0000256" key="1">
    <source>
        <dbReference type="PROSITE-ProRule" id="PRU00024"/>
    </source>
</evidence>
<feature type="region of interest" description="Disordered" evidence="3">
    <location>
        <begin position="101"/>
        <end position="128"/>
    </location>
</feature>
<organism evidence="5 6">
    <name type="scientific">Anaeramoeba flamelloides</name>
    <dbReference type="NCBI Taxonomy" id="1746091"/>
    <lineage>
        <taxon>Eukaryota</taxon>
        <taxon>Metamonada</taxon>
        <taxon>Anaeramoebidae</taxon>
        <taxon>Anaeramoeba</taxon>
    </lineage>
</organism>
<evidence type="ECO:0000313" key="6">
    <source>
        <dbReference type="Proteomes" id="UP001150062"/>
    </source>
</evidence>
<feature type="compositionally biased region" description="Basic and acidic residues" evidence="3">
    <location>
        <begin position="106"/>
        <end position="128"/>
    </location>
</feature>
<keyword evidence="1" id="KW-0863">Zinc-finger</keyword>
<comment type="caution">
    <text evidence="5">The sequence shown here is derived from an EMBL/GenBank/DDBJ whole genome shotgun (WGS) entry which is preliminary data.</text>
</comment>
<protein>
    <submittedName>
        <fullName evidence="5">Spry domain containing socs box protein</fullName>
    </submittedName>
</protein>
<dbReference type="Proteomes" id="UP001150062">
    <property type="component" value="Unassembled WGS sequence"/>
</dbReference>
<dbReference type="InterPro" id="IPR050672">
    <property type="entry name" value="FBXO45-Fsn/SPSB_families"/>
</dbReference>
<dbReference type="EMBL" id="JAOAOG010000237">
    <property type="protein sequence ID" value="KAJ6237804.1"/>
    <property type="molecule type" value="Genomic_DNA"/>
</dbReference>
<keyword evidence="1" id="KW-0862">Zinc</keyword>
<dbReference type="PANTHER" id="PTHR12245:SF5">
    <property type="entry name" value="SPRY DOMAIN-CONTAINING SOCS BOX PROTEIN 3"/>
    <property type="match status" value="1"/>
</dbReference>
<accession>A0ABQ8XZP1</accession>
<feature type="region of interest" description="Disordered" evidence="3">
    <location>
        <begin position="1"/>
        <end position="25"/>
    </location>
</feature>
<keyword evidence="6" id="KW-1185">Reference proteome</keyword>
<keyword evidence="1" id="KW-0479">Metal-binding</keyword>
<evidence type="ECO:0000256" key="2">
    <source>
        <dbReference type="SAM" id="Coils"/>
    </source>
</evidence>
<dbReference type="PANTHER" id="PTHR12245">
    <property type="entry name" value="SPRY DOMAIN CONTAINING SOCS BOX PROTEIN"/>
    <property type="match status" value="1"/>
</dbReference>
<dbReference type="InterPro" id="IPR000315">
    <property type="entry name" value="Znf_B-box"/>
</dbReference>
<sequence>MSNSNKSQKKNQKSQGPKRSKDIRIPVEPQIPQCEVCEEKKADFYCTECKVHYCQNCESEVHTSSWKKKHEEFIFQEPYVPREIKKTIKLIRESNEIIEKDEEESGKERKKEQQSKREIQREKEKSEEIRRLNQREIQRLEEEKREKILEIERREREEYEEEFDPKFNLQNLIELKNENKTAWNPTFRYGTICGKKIYSRGKHQIKIKIDQFPKPENIENNIYLGVIKTENREESNKKVQWNNWEKTYCFNGSWNGKRSGSHRQNECLKVKKENKLGSSKKYPIGIYLKKNDIFEILLDMDQKKISFKLNEKELEGWENIPEKVNLFVCLSTIKGKEKNQITILKKLEKVKKTIKLIRESNEIIEKDEEESGKERKKEQQSKREIQRLEEEKMEKILEEFDPKMNLENRIELKNENKTAWNPIEDNGIICGKKIYSRGKHEIKIKINQFQKPKMYVNGIVLGVVKPERREFLIDNTQYRSYDKTYFIESFWNGWENLFQKGKQENGKTIIEKYPKGTFFKKMYFRKNDIITILLDMDQKKISFKLNKKKLEGWENIPEKVSFYACMKWTIKGKKNNQITII</sequence>
<name>A0ABQ8XZP1_9EUKA</name>
<proteinExistence type="predicted"/>
<dbReference type="Gene3D" id="2.60.120.920">
    <property type="match status" value="2"/>
</dbReference>
<dbReference type="PROSITE" id="PS50119">
    <property type="entry name" value="ZF_BBOX"/>
    <property type="match status" value="1"/>
</dbReference>
<feature type="coiled-coil region" evidence="2">
    <location>
        <begin position="347"/>
        <end position="398"/>
    </location>
</feature>
<dbReference type="CDD" id="cd19757">
    <property type="entry name" value="Bbox1"/>
    <property type="match status" value="1"/>
</dbReference>